<sequence length="107" mass="11377">MFNNAYGQQECLTPSAPGQCQQFGVEPGQENADVTARQWLGRYIDMYRDGRLKGGLLAQLPQQQLGEPMPGTAPPPGTNIPQGLSQYLPDPADALSEPGAAPTLPSP</sequence>
<reference evidence="2 3" key="1">
    <citation type="submission" date="2016-06" db="EMBL/GenBank/DDBJ databases">
        <authorList>
            <person name="Kjaerup R.B."/>
            <person name="Dalgaard T.S."/>
            <person name="Juul-Madsen H.R."/>
        </authorList>
    </citation>
    <scope>NUCLEOTIDE SEQUENCE [LARGE SCALE GENOMIC DNA]</scope>
    <source>
        <strain evidence="2 3">1127319.6</strain>
    </source>
</reference>
<name>A0A1A3GMM1_MYCMU</name>
<proteinExistence type="predicted"/>
<dbReference type="EMBL" id="LZLC01000245">
    <property type="protein sequence ID" value="OBJ36583.1"/>
    <property type="molecule type" value="Genomic_DNA"/>
</dbReference>
<accession>A0A1A3GMM1</accession>
<dbReference type="AlphaFoldDB" id="A0A1A3GMM1"/>
<feature type="region of interest" description="Disordered" evidence="1">
    <location>
        <begin position="61"/>
        <end position="107"/>
    </location>
</feature>
<evidence type="ECO:0000313" key="2">
    <source>
        <dbReference type="EMBL" id="OBJ36583.1"/>
    </source>
</evidence>
<gene>
    <name evidence="2" type="ORF">A5630_06960</name>
</gene>
<dbReference type="Proteomes" id="UP000093898">
    <property type="component" value="Unassembled WGS sequence"/>
</dbReference>
<protein>
    <submittedName>
        <fullName evidence="2">Uncharacterized protein</fullName>
    </submittedName>
</protein>
<comment type="caution">
    <text evidence="2">The sequence shown here is derived from an EMBL/GenBank/DDBJ whole genome shotgun (WGS) entry which is preliminary data.</text>
</comment>
<evidence type="ECO:0000256" key="1">
    <source>
        <dbReference type="SAM" id="MobiDB-lite"/>
    </source>
</evidence>
<evidence type="ECO:0000313" key="3">
    <source>
        <dbReference type="Proteomes" id="UP000093898"/>
    </source>
</evidence>
<organism evidence="2 3">
    <name type="scientific">Mycolicibacterium mucogenicum</name>
    <name type="common">Mycobacterium mucogenicum</name>
    <dbReference type="NCBI Taxonomy" id="56689"/>
    <lineage>
        <taxon>Bacteria</taxon>
        <taxon>Bacillati</taxon>
        <taxon>Actinomycetota</taxon>
        <taxon>Actinomycetes</taxon>
        <taxon>Mycobacteriales</taxon>
        <taxon>Mycobacteriaceae</taxon>
        <taxon>Mycolicibacterium</taxon>
    </lineage>
</organism>